<gene>
    <name evidence="14" type="primary">cysH</name>
    <name evidence="16" type="ORF">COB20_11340</name>
</gene>
<dbReference type="GO" id="GO:0046872">
    <property type="term" value="F:metal ion binding"/>
    <property type="evidence" value="ECO:0007669"/>
    <property type="project" value="UniProtKB-KW"/>
</dbReference>
<proteinExistence type="inferred from homology"/>
<evidence type="ECO:0000256" key="13">
    <source>
        <dbReference type="ARBA" id="ARBA00048441"/>
    </source>
</evidence>
<evidence type="ECO:0000256" key="11">
    <source>
        <dbReference type="ARBA" id="ARBA00030894"/>
    </source>
</evidence>
<dbReference type="NCBIfam" id="TIGR02055">
    <property type="entry name" value="APS_reductase"/>
    <property type="match status" value="1"/>
</dbReference>
<dbReference type="GO" id="GO:0070814">
    <property type="term" value="P:hydrogen sulfide biosynthetic process"/>
    <property type="evidence" value="ECO:0007669"/>
    <property type="project" value="UniProtKB-UniRule"/>
</dbReference>
<dbReference type="InterPro" id="IPR004511">
    <property type="entry name" value="PAPS/APS_Rdtase"/>
</dbReference>
<evidence type="ECO:0000256" key="1">
    <source>
        <dbReference type="ARBA" id="ARBA00009732"/>
    </source>
</evidence>
<evidence type="ECO:0000256" key="14">
    <source>
        <dbReference type="HAMAP-Rule" id="MF_00063"/>
    </source>
</evidence>
<feature type="binding site" evidence="14">
    <location>
        <position position="206"/>
    </location>
    <ligand>
        <name>[4Fe-4S] cluster</name>
        <dbReference type="ChEBI" id="CHEBI:49883"/>
    </ligand>
</feature>
<name>A0A2A4X296_9GAMM</name>
<evidence type="ECO:0000256" key="12">
    <source>
        <dbReference type="ARBA" id="ARBA00032041"/>
    </source>
</evidence>
<feature type="domain" description="Phosphoadenosine phosphosulphate reductase" evidence="15">
    <location>
        <begin position="33"/>
        <end position="208"/>
    </location>
</feature>
<dbReference type="CDD" id="cd23945">
    <property type="entry name" value="PAPS_reductase"/>
    <property type="match status" value="1"/>
</dbReference>
<dbReference type="SUPFAM" id="SSF52402">
    <property type="entry name" value="Adenine nucleotide alpha hydrolases-like"/>
    <property type="match status" value="1"/>
</dbReference>
<feature type="active site" description="Nucleophile; cysteine thiosulfonate intermediate" evidence="14">
    <location>
        <position position="231"/>
    </location>
</feature>
<keyword evidence="5 14" id="KW-0408">Iron</keyword>
<dbReference type="GO" id="GO:0043866">
    <property type="term" value="F:adenylyl-sulfate reductase (thioredoxin) activity"/>
    <property type="evidence" value="ECO:0007669"/>
    <property type="project" value="UniProtKB-EC"/>
</dbReference>
<dbReference type="AlphaFoldDB" id="A0A2A4X296"/>
<dbReference type="PIRSF" id="PIRSF000857">
    <property type="entry name" value="PAPS_reductase"/>
    <property type="match status" value="1"/>
</dbReference>
<dbReference type="GO" id="GO:0051539">
    <property type="term" value="F:4 iron, 4 sulfur cluster binding"/>
    <property type="evidence" value="ECO:0007669"/>
    <property type="project" value="UniProtKB-UniRule"/>
</dbReference>
<evidence type="ECO:0000256" key="9">
    <source>
        <dbReference type="ARBA" id="ARBA00024386"/>
    </source>
</evidence>
<accession>A0A2A4X296</accession>
<dbReference type="Gene3D" id="3.40.50.620">
    <property type="entry name" value="HUPs"/>
    <property type="match status" value="1"/>
</dbReference>
<evidence type="ECO:0000256" key="7">
    <source>
        <dbReference type="ARBA" id="ARBA00024298"/>
    </source>
</evidence>
<keyword evidence="4 14" id="KW-0560">Oxidoreductase</keyword>
<evidence type="ECO:0000259" key="15">
    <source>
        <dbReference type="Pfam" id="PF01507"/>
    </source>
</evidence>
<evidence type="ECO:0000256" key="4">
    <source>
        <dbReference type="ARBA" id="ARBA00023002"/>
    </source>
</evidence>
<comment type="caution">
    <text evidence="16">The sequence shown here is derived from an EMBL/GenBank/DDBJ whole genome shotgun (WGS) entry which is preliminary data.</text>
</comment>
<keyword evidence="2 14" id="KW-0963">Cytoplasm</keyword>
<dbReference type="InterPro" id="IPR014729">
    <property type="entry name" value="Rossmann-like_a/b/a_fold"/>
</dbReference>
<evidence type="ECO:0000256" key="3">
    <source>
        <dbReference type="ARBA" id="ARBA00022723"/>
    </source>
</evidence>
<dbReference type="InterPro" id="IPR011798">
    <property type="entry name" value="APS_reductase"/>
</dbReference>
<evidence type="ECO:0000256" key="8">
    <source>
        <dbReference type="ARBA" id="ARBA00024327"/>
    </source>
</evidence>
<reference evidence="17" key="1">
    <citation type="submission" date="2017-08" db="EMBL/GenBank/DDBJ databases">
        <title>A dynamic microbial community with high functional redundancy inhabits the cold, oxic subseafloor aquifer.</title>
        <authorList>
            <person name="Tully B.J."/>
            <person name="Wheat C.G."/>
            <person name="Glazer B.T."/>
            <person name="Huber J.A."/>
        </authorList>
    </citation>
    <scope>NUCLEOTIDE SEQUENCE [LARGE SCALE GENOMIC DNA]</scope>
</reference>
<comment type="function">
    <text evidence="7 14">Catalyzes the formation of sulfite from adenosine 5'-phosphosulfate (APS) using thioredoxin as an electron donor.</text>
</comment>
<evidence type="ECO:0000313" key="17">
    <source>
        <dbReference type="Proteomes" id="UP000218767"/>
    </source>
</evidence>
<evidence type="ECO:0000256" key="5">
    <source>
        <dbReference type="ARBA" id="ARBA00023004"/>
    </source>
</evidence>
<comment type="similarity">
    <text evidence="1 14">Belongs to the PAPS reductase family. CysH subfamily.</text>
</comment>
<dbReference type="GO" id="GO:0004604">
    <property type="term" value="F:phosphoadenylyl-sulfate reductase (thioredoxin) activity"/>
    <property type="evidence" value="ECO:0007669"/>
    <property type="project" value="UniProtKB-UniRule"/>
</dbReference>
<dbReference type="Pfam" id="PF01507">
    <property type="entry name" value="PAPS_reduct"/>
    <property type="match status" value="1"/>
</dbReference>
<protein>
    <recommendedName>
        <fullName evidence="10 14">Adenosine 5'-phosphosulfate reductase</fullName>
        <shortName evidence="14">APS reductase</shortName>
        <ecNumber evidence="9 14">1.8.4.10</ecNumber>
    </recommendedName>
    <alternativeName>
        <fullName evidence="12 14">5'-adenylylsulfate reductase</fullName>
    </alternativeName>
    <alternativeName>
        <fullName evidence="11 14">Thioredoxin-dependent 5'-adenylylsulfate reductase</fullName>
    </alternativeName>
</protein>
<organism evidence="16 17">
    <name type="scientific">SAR86 cluster bacterium</name>
    <dbReference type="NCBI Taxonomy" id="2030880"/>
    <lineage>
        <taxon>Bacteria</taxon>
        <taxon>Pseudomonadati</taxon>
        <taxon>Pseudomonadota</taxon>
        <taxon>Gammaproteobacteria</taxon>
        <taxon>SAR86 cluster</taxon>
    </lineage>
</organism>
<keyword evidence="6 14" id="KW-0411">Iron-sulfur</keyword>
<dbReference type="EC" id="1.8.4.10" evidence="9 14"/>
<evidence type="ECO:0000313" key="16">
    <source>
        <dbReference type="EMBL" id="PCI76175.1"/>
    </source>
</evidence>
<comment type="cofactor">
    <cofactor evidence="14">
        <name>[4Fe-4S] cluster</name>
        <dbReference type="ChEBI" id="CHEBI:49883"/>
    </cofactor>
    <text evidence="14">Binds 1 [4Fe-4S] cluster per subunit.</text>
</comment>
<comment type="pathway">
    <text evidence="8 14">Sulfur metabolism; hydrogen sulfide biosynthesis; sulfite from sulfate.</text>
</comment>
<dbReference type="NCBIfam" id="NF002537">
    <property type="entry name" value="PRK02090.1"/>
    <property type="match status" value="1"/>
</dbReference>
<evidence type="ECO:0000256" key="6">
    <source>
        <dbReference type="ARBA" id="ARBA00023014"/>
    </source>
</evidence>
<feature type="binding site" evidence="14">
    <location>
        <position position="116"/>
    </location>
    <ligand>
        <name>[4Fe-4S] cluster</name>
        <dbReference type="ChEBI" id="CHEBI:49883"/>
    </ligand>
</feature>
<evidence type="ECO:0000256" key="10">
    <source>
        <dbReference type="ARBA" id="ARBA00029514"/>
    </source>
</evidence>
<evidence type="ECO:0000256" key="2">
    <source>
        <dbReference type="ARBA" id="ARBA00022490"/>
    </source>
</evidence>
<dbReference type="Proteomes" id="UP000218767">
    <property type="component" value="Unassembled WGS sequence"/>
</dbReference>
<dbReference type="GO" id="GO:0019379">
    <property type="term" value="P:sulfate assimilation, phosphoadenylyl sulfate reduction by phosphoadenylyl-sulfate reductase (thioredoxin)"/>
    <property type="evidence" value="ECO:0007669"/>
    <property type="project" value="UniProtKB-UniRule"/>
</dbReference>
<keyword evidence="3 14" id="KW-0479">Metal-binding</keyword>
<dbReference type="GO" id="GO:0019344">
    <property type="term" value="P:cysteine biosynthetic process"/>
    <property type="evidence" value="ECO:0007669"/>
    <property type="project" value="InterPro"/>
</dbReference>
<dbReference type="PANTHER" id="PTHR46482:SF9">
    <property type="entry name" value="5'-ADENYLYLSULFATE REDUCTASE 1, CHLOROPLASTIC"/>
    <property type="match status" value="1"/>
</dbReference>
<dbReference type="PANTHER" id="PTHR46482">
    <property type="entry name" value="5'-ADENYLYLSULFATE REDUCTASE 3, CHLOROPLASTIC"/>
    <property type="match status" value="1"/>
</dbReference>
<dbReference type="EMBL" id="NVUL01000061">
    <property type="protein sequence ID" value="PCI76175.1"/>
    <property type="molecule type" value="Genomic_DNA"/>
</dbReference>
<feature type="binding site" evidence="14">
    <location>
        <position position="115"/>
    </location>
    <ligand>
        <name>[4Fe-4S] cluster</name>
        <dbReference type="ChEBI" id="CHEBI:49883"/>
    </ligand>
</feature>
<dbReference type="NCBIfam" id="TIGR00434">
    <property type="entry name" value="cysH"/>
    <property type="match status" value="1"/>
</dbReference>
<comment type="subcellular location">
    <subcellularLocation>
        <location evidence="14">Cytoplasm</location>
    </subcellularLocation>
</comment>
<feature type="binding site" evidence="14">
    <location>
        <position position="203"/>
    </location>
    <ligand>
        <name>[4Fe-4S] cluster</name>
        <dbReference type="ChEBI" id="CHEBI:49883"/>
    </ligand>
</feature>
<dbReference type="InterPro" id="IPR002500">
    <property type="entry name" value="PAPS_reduct_dom"/>
</dbReference>
<dbReference type="HAMAP" id="MF_00063">
    <property type="entry name" value="CysH"/>
    <property type="match status" value="1"/>
</dbReference>
<dbReference type="GO" id="GO:0005737">
    <property type="term" value="C:cytoplasm"/>
    <property type="evidence" value="ECO:0007669"/>
    <property type="project" value="UniProtKB-SubCell"/>
</dbReference>
<comment type="catalytic activity">
    <reaction evidence="13 14">
        <text>[thioredoxin]-disulfide + sulfite + AMP + 2 H(+) = adenosine 5'-phosphosulfate + [thioredoxin]-dithiol</text>
        <dbReference type="Rhea" id="RHEA:21976"/>
        <dbReference type="Rhea" id="RHEA-COMP:10698"/>
        <dbReference type="Rhea" id="RHEA-COMP:10700"/>
        <dbReference type="ChEBI" id="CHEBI:15378"/>
        <dbReference type="ChEBI" id="CHEBI:17359"/>
        <dbReference type="ChEBI" id="CHEBI:29950"/>
        <dbReference type="ChEBI" id="CHEBI:50058"/>
        <dbReference type="ChEBI" id="CHEBI:58243"/>
        <dbReference type="ChEBI" id="CHEBI:456215"/>
        <dbReference type="EC" id="1.8.4.10"/>
    </reaction>
</comment>
<sequence length="240" mass="27647">MTTAKEIEELNARLSDSEPKDIIQEVSKLWPNLAISFSGAEDVALIEMASKLLDKPAVFTLDTGRLHAQTYEFIESVRRHYELPIETLHPDPQRLGQLIKNKGLFSFYEDGHEECCSIRKVEPLKNKLATVDAWITGQRRDQSPTRAEVPIVQFDRNFSSPEHPVVKINPLANWSSEDVWNYIRMFDVPYNELHDAGFVSIGCEPCTRSIGPNQHEREGRWWWEEATIKECGLHRDNTKD</sequence>